<dbReference type="SUPFAM" id="SSF63393">
    <property type="entry name" value="RNA polymerase subunits"/>
    <property type="match status" value="1"/>
</dbReference>
<dbReference type="InterPro" id="IPR009287">
    <property type="entry name" value="Spt4"/>
</dbReference>
<dbReference type="PIRSF" id="PIRSF025023">
    <property type="entry name" value="Spt4"/>
    <property type="match status" value="1"/>
</dbReference>
<evidence type="ECO:0000256" key="8">
    <source>
        <dbReference type="PIRNR" id="PIRNR025023"/>
    </source>
</evidence>
<evidence type="ECO:0000256" key="6">
    <source>
        <dbReference type="ARBA" id="ARBA00023242"/>
    </source>
</evidence>
<evidence type="ECO:0000259" key="9">
    <source>
        <dbReference type="SMART" id="SM01389"/>
    </source>
</evidence>
<comment type="similarity">
    <text evidence="3 8">Belongs to the SPT4 family.</text>
</comment>
<dbReference type="PANTHER" id="PTHR12882">
    <property type="entry name" value="SUPPRESSOR OF TY 4"/>
    <property type="match status" value="1"/>
</dbReference>
<dbReference type="GO" id="GO:0008270">
    <property type="term" value="F:zinc ion binding"/>
    <property type="evidence" value="ECO:0007669"/>
    <property type="project" value="InterPro"/>
</dbReference>
<dbReference type="PANTHER" id="PTHR12882:SF1">
    <property type="entry name" value="TRANSCRIPTION ELONGATION FACTOR SPT4"/>
    <property type="match status" value="1"/>
</dbReference>
<dbReference type="FunCoup" id="A0A316VU74">
    <property type="interactions" value="262"/>
</dbReference>
<evidence type="ECO:0000256" key="3">
    <source>
        <dbReference type="ARBA" id="ARBA00010464"/>
    </source>
</evidence>
<dbReference type="AlphaFoldDB" id="A0A316VU74"/>
<dbReference type="Gene3D" id="3.30.40.210">
    <property type="match status" value="1"/>
</dbReference>
<dbReference type="GO" id="GO:0006355">
    <property type="term" value="P:regulation of DNA-templated transcription"/>
    <property type="evidence" value="ECO:0007669"/>
    <property type="project" value="InterPro"/>
</dbReference>
<keyword evidence="7" id="KW-0137">Centromere</keyword>
<dbReference type="EMBL" id="KZ819398">
    <property type="protein sequence ID" value="PWN41149.1"/>
    <property type="molecule type" value="Genomic_DNA"/>
</dbReference>
<feature type="domain" description="Spt4/RpoE2 zinc finger" evidence="9">
    <location>
        <begin position="10"/>
        <end position="87"/>
    </location>
</feature>
<dbReference type="GO" id="GO:0140673">
    <property type="term" value="P:transcription elongation-coupled chromatin remodeling"/>
    <property type="evidence" value="ECO:0007669"/>
    <property type="project" value="InterPro"/>
</dbReference>
<dbReference type="Proteomes" id="UP000245783">
    <property type="component" value="Unassembled WGS sequence"/>
</dbReference>
<dbReference type="GeneID" id="37033822"/>
<keyword evidence="5 8" id="KW-0804">Transcription</keyword>
<reference evidence="10 11" key="1">
    <citation type="journal article" date="2018" name="Mol. Biol. Evol.">
        <title>Broad Genomic Sampling Reveals a Smut Pathogenic Ancestry of the Fungal Clade Ustilaginomycotina.</title>
        <authorList>
            <person name="Kijpornyongpan T."/>
            <person name="Mondo S.J."/>
            <person name="Barry K."/>
            <person name="Sandor L."/>
            <person name="Lee J."/>
            <person name="Lipzen A."/>
            <person name="Pangilinan J."/>
            <person name="LaButti K."/>
            <person name="Hainaut M."/>
            <person name="Henrissat B."/>
            <person name="Grigoriev I.V."/>
            <person name="Spatafora J.W."/>
            <person name="Aime M.C."/>
        </authorList>
    </citation>
    <scope>NUCLEOTIDE SEQUENCE [LARGE SCALE GENOMIC DNA]</scope>
    <source>
        <strain evidence="10 11">MCA 4658</strain>
    </source>
</reference>
<dbReference type="GO" id="GO:0000775">
    <property type="term" value="C:chromosome, centromeric region"/>
    <property type="evidence" value="ECO:0007669"/>
    <property type="project" value="UniProtKB-SubCell"/>
</dbReference>
<evidence type="ECO:0000256" key="5">
    <source>
        <dbReference type="ARBA" id="ARBA00023163"/>
    </source>
</evidence>
<dbReference type="SMART" id="SM01389">
    <property type="entry name" value="Spt4"/>
    <property type="match status" value="1"/>
</dbReference>
<dbReference type="RefSeq" id="XP_025368309.1">
    <property type="nucleotide sequence ID" value="XM_025511952.1"/>
</dbReference>
<dbReference type="STRING" id="1522189.A0A316VU74"/>
<keyword evidence="6 8" id="KW-0539">Nucleus</keyword>
<evidence type="ECO:0000256" key="1">
    <source>
        <dbReference type="ARBA" id="ARBA00004123"/>
    </source>
</evidence>
<evidence type="ECO:0000256" key="2">
    <source>
        <dbReference type="ARBA" id="ARBA00004584"/>
    </source>
</evidence>
<dbReference type="GO" id="GO:0000993">
    <property type="term" value="F:RNA polymerase II complex binding"/>
    <property type="evidence" value="ECO:0007669"/>
    <property type="project" value="TreeGrafter"/>
</dbReference>
<dbReference type="Pfam" id="PF06093">
    <property type="entry name" value="Spt4"/>
    <property type="match status" value="1"/>
</dbReference>
<dbReference type="CDD" id="cd07973">
    <property type="entry name" value="Spt4"/>
    <property type="match status" value="1"/>
</dbReference>
<protein>
    <recommendedName>
        <fullName evidence="4 8">Transcription elongation factor SPT4</fullName>
    </recommendedName>
</protein>
<name>A0A316VU74_9BASI</name>
<evidence type="ECO:0000256" key="7">
    <source>
        <dbReference type="ARBA" id="ARBA00023328"/>
    </source>
</evidence>
<comment type="function">
    <text evidence="8">The SPT4-SPT5 complex mediates both activation and inhibition of transcription elongation, and plays a role in pre-mRNA processing. This complex seems to be important for the stability of the RNA polymerase II elongation machinery on the chromatin template but not for the inherent ability of this machinery to translocate down the gene.</text>
</comment>
<dbReference type="InParanoid" id="A0A316VU74"/>
<keyword evidence="11" id="KW-1185">Reference proteome</keyword>
<sequence>MSLKQEAKALRACKGCLFLQKGSDFMARGCPNCEDVLQMQQSRDAVEDYTTTQFEGGAAIIKPPESWVARFMRLDRKIPGMYAMSCSAKLPAEKQAQLDGTA</sequence>
<evidence type="ECO:0000313" key="10">
    <source>
        <dbReference type="EMBL" id="PWN41149.1"/>
    </source>
</evidence>
<evidence type="ECO:0000313" key="11">
    <source>
        <dbReference type="Proteomes" id="UP000245783"/>
    </source>
</evidence>
<dbReference type="InterPro" id="IPR029040">
    <property type="entry name" value="RPABC4/Spt4"/>
</dbReference>
<organism evidence="10 11">
    <name type="scientific">Ceraceosorus guamensis</name>
    <dbReference type="NCBI Taxonomy" id="1522189"/>
    <lineage>
        <taxon>Eukaryota</taxon>
        <taxon>Fungi</taxon>
        <taxon>Dikarya</taxon>
        <taxon>Basidiomycota</taxon>
        <taxon>Ustilaginomycotina</taxon>
        <taxon>Exobasidiomycetes</taxon>
        <taxon>Ceraceosorales</taxon>
        <taxon>Ceraceosoraceae</taxon>
        <taxon>Ceraceosorus</taxon>
    </lineage>
</organism>
<evidence type="ECO:0000256" key="4">
    <source>
        <dbReference type="ARBA" id="ARBA00020182"/>
    </source>
</evidence>
<accession>A0A316VU74</accession>
<dbReference type="GO" id="GO:0032044">
    <property type="term" value="C:DSIF complex"/>
    <property type="evidence" value="ECO:0007669"/>
    <property type="project" value="TreeGrafter"/>
</dbReference>
<dbReference type="InterPro" id="IPR022800">
    <property type="entry name" value="Spt4/RpoE2_Znf"/>
</dbReference>
<proteinExistence type="inferred from homology"/>
<comment type="subcellular location">
    <subcellularLocation>
        <location evidence="2">Chromosome</location>
        <location evidence="2">Centromere</location>
    </subcellularLocation>
    <subcellularLocation>
        <location evidence="1 8">Nucleus</location>
    </subcellularLocation>
</comment>
<gene>
    <name evidence="10" type="ORF">IE81DRAFT_292319</name>
</gene>
<dbReference type="OrthoDB" id="248751at2759"/>
<dbReference type="InterPro" id="IPR038510">
    <property type="entry name" value="Spt4_sf"/>
</dbReference>